<feature type="region of interest" description="Disordered" evidence="2">
    <location>
        <begin position="27"/>
        <end position="61"/>
    </location>
</feature>
<evidence type="ECO:0000313" key="4">
    <source>
        <dbReference type="Proteomes" id="UP000189701"/>
    </source>
</evidence>
<gene>
    <name evidence="5" type="primary">LOC104230692</name>
</gene>
<dbReference type="eggNOG" id="ENOG502S7A6">
    <property type="taxonomic scope" value="Eukaryota"/>
</dbReference>
<dbReference type="RefSeq" id="XP_009781857.1">
    <property type="nucleotide sequence ID" value="XM_009783555.1"/>
</dbReference>
<feature type="compositionally biased region" description="Polar residues" evidence="2">
    <location>
        <begin position="27"/>
        <end position="36"/>
    </location>
</feature>
<sequence>MAFLHLCVRFFDLFRCVQPKICNTESAADVVSNSQPGKKRKGRGKTTGLSVQKKRKDSDNGKLKVIIPPDRTVAVGPGAKDFVAELSVKVLQHARHDVKKWKEVPNLAKDRIVAHMLDTFLLPDTQHNRDTILQTANNLYRYRRSRLHDHFKKFASNEESLQNMPAEVNEAEWNFLVDYFSSDAFKDKLTEIVAEQTQEVEEDTDVDPIINAAFVKLVGEKSGYCRGQGSGVMPASRRSMHVTQEQLQAQQKEVEEERHKRENVECKLIEVENQLAEERKKREIMEARLVGDQKILKQGMMALVSHIQSSEMRQVLQVLWMIAWMSSIPDIWFM</sequence>
<protein>
    <submittedName>
        <fullName evidence="5">Uncharacterized protein LOC104230692</fullName>
    </submittedName>
</protein>
<evidence type="ECO:0000256" key="2">
    <source>
        <dbReference type="SAM" id="MobiDB-lite"/>
    </source>
</evidence>
<evidence type="ECO:0000313" key="5">
    <source>
        <dbReference type="RefSeq" id="XP_009781857.1"/>
    </source>
</evidence>
<organism evidence="4 5">
    <name type="scientific">Nicotiana sylvestris</name>
    <name type="common">Wood tobacco</name>
    <name type="synonym">South American tobacco</name>
    <dbReference type="NCBI Taxonomy" id="4096"/>
    <lineage>
        <taxon>Eukaryota</taxon>
        <taxon>Viridiplantae</taxon>
        <taxon>Streptophyta</taxon>
        <taxon>Embryophyta</taxon>
        <taxon>Tracheophyta</taxon>
        <taxon>Spermatophyta</taxon>
        <taxon>Magnoliopsida</taxon>
        <taxon>eudicotyledons</taxon>
        <taxon>Gunneridae</taxon>
        <taxon>Pentapetalae</taxon>
        <taxon>asterids</taxon>
        <taxon>lamiids</taxon>
        <taxon>Solanales</taxon>
        <taxon>Solanaceae</taxon>
        <taxon>Nicotianoideae</taxon>
        <taxon>Nicotianeae</taxon>
        <taxon>Nicotiana</taxon>
    </lineage>
</organism>
<dbReference type="PANTHER" id="PTHR33499">
    <property type="entry name" value="OS12G0282400 PROTEIN-RELATED"/>
    <property type="match status" value="1"/>
</dbReference>
<keyword evidence="3" id="KW-0732">Signal</keyword>
<feature type="chain" id="PRO_5010563244" evidence="3">
    <location>
        <begin position="20"/>
        <end position="334"/>
    </location>
</feature>
<dbReference type="OrthoDB" id="1294469at2759"/>
<evidence type="ECO:0000256" key="3">
    <source>
        <dbReference type="SAM" id="SignalP"/>
    </source>
</evidence>
<feature type="signal peptide" evidence="3">
    <location>
        <begin position="1"/>
        <end position="19"/>
    </location>
</feature>
<name>A0A1U7WPJ5_NICSY</name>
<dbReference type="STRING" id="4096.A0A1U7WPJ5"/>
<evidence type="ECO:0000256" key="1">
    <source>
        <dbReference type="SAM" id="Coils"/>
    </source>
</evidence>
<keyword evidence="1" id="KW-0175">Coiled coil</keyword>
<dbReference type="PANTHER" id="PTHR33499:SF43">
    <property type="entry name" value="TRANSPOSASE, PTTA_EN_SPM, PLANT"/>
    <property type="match status" value="1"/>
</dbReference>
<reference evidence="5" key="2">
    <citation type="submission" date="2025-08" db="UniProtKB">
        <authorList>
            <consortium name="RefSeq"/>
        </authorList>
    </citation>
    <scope>IDENTIFICATION</scope>
    <source>
        <tissue evidence="5">Leaf</tissue>
    </source>
</reference>
<reference evidence="4" key="1">
    <citation type="journal article" date="2013" name="Genome Biol.">
        <title>Reference genomes and transcriptomes of Nicotiana sylvestris and Nicotiana tomentosiformis.</title>
        <authorList>
            <person name="Sierro N."/>
            <person name="Battey J.N."/>
            <person name="Ouadi S."/>
            <person name="Bovet L."/>
            <person name="Goepfert S."/>
            <person name="Bakaher N."/>
            <person name="Peitsch M.C."/>
            <person name="Ivanov N.V."/>
        </authorList>
    </citation>
    <scope>NUCLEOTIDE SEQUENCE [LARGE SCALE GENOMIC DNA]</scope>
</reference>
<dbReference type="Proteomes" id="UP000189701">
    <property type="component" value="Unplaced"/>
</dbReference>
<feature type="coiled-coil region" evidence="1">
    <location>
        <begin position="240"/>
        <end position="288"/>
    </location>
</feature>
<keyword evidence="4" id="KW-1185">Reference proteome</keyword>
<accession>A0A1U7WPJ5</accession>
<proteinExistence type="predicted"/>
<dbReference type="AlphaFoldDB" id="A0A1U7WPJ5"/>